<proteinExistence type="predicted"/>
<evidence type="ECO:0000313" key="2">
    <source>
        <dbReference type="Proteomes" id="UP001241377"/>
    </source>
</evidence>
<dbReference type="Proteomes" id="UP001241377">
    <property type="component" value="Unassembled WGS sequence"/>
</dbReference>
<comment type="caution">
    <text evidence="1">The sequence shown here is derived from an EMBL/GenBank/DDBJ whole genome shotgun (WGS) entry which is preliminary data.</text>
</comment>
<keyword evidence="2" id="KW-1185">Reference proteome</keyword>
<protein>
    <submittedName>
        <fullName evidence="1">Uncharacterized protein</fullName>
    </submittedName>
</protein>
<sequence>MGQTTKKVRVENIYEHSKQFEANVKAFMTSGSLEEAMQQVVHIRSSKFTEAYRNSKYGVSQGFSRGLPRRPAPPVYKPAPPLKLEMDEDEDDISRNATPEPIKAFVPYKASAATTSPPGALTSSLPKDAASRNSFTSPRAAGRSGGAIRKKMDSDDDDDDDDDSDEDADQSDKLTAKQQIGLFEDAISLEQAKRIATQSIWRMRA</sequence>
<gene>
    <name evidence="1" type="ORF">QFC19_002584</name>
</gene>
<accession>A0ACC2W9I4</accession>
<dbReference type="EMBL" id="JASBWR010000022">
    <property type="protein sequence ID" value="KAJ9108118.1"/>
    <property type="molecule type" value="Genomic_DNA"/>
</dbReference>
<evidence type="ECO:0000313" key="1">
    <source>
        <dbReference type="EMBL" id="KAJ9108118.1"/>
    </source>
</evidence>
<name>A0ACC2W9I4_9TREE</name>
<reference evidence="1" key="1">
    <citation type="submission" date="2023-04" db="EMBL/GenBank/DDBJ databases">
        <title>Draft Genome sequencing of Naganishia species isolated from polar environments using Oxford Nanopore Technology.</title>
        <authorList>
            <person name="Leo P."/>
            <person name="Venkateswaran K."/>
        </authorList>
    </citation>
    <scope>NUCLEOTIDE SEQUENCE</scope>
    <source>
        <strain evidence="1">MNA-CCFEE 5261</strain>
    </source>
</reference>
<organism evidence="1 2">
    <name type="scientific">Naganishia cerealis</name>
    <dbReference type="NCBI Taxonomy" id="610337"/>
    <lineage>
        <taxon>Eukaryota</taxon>
        <taxon>Fungi</taxon>
        <taxon>Dikarya</taxon>
        <taxon>Basidiomycota</taxon>
        <taxon>Agaricomycotina</taxon>
        <taxon>Tremellomycetes</taxon>
        <taxon>Filobasidiales</taxon>
        <taxon>Filobasidiaceae</taxon>
        <taxon>Naganishia</taxon>
    </lineage>
</organism>